<feature type="region of interest" description="Disordered" evidence="1">
    <location>
        <begin position="114"/>
        <end position="133"/>
    </location>
</feature>
<name>A0A010RJU0_9PEZI</name>
<organism evidence="2 3">
    <name type="scientific">Colletotrichum fioriniae PJ7</name>
    <dbReference type="NCBI Taxonomy" id="1445577"/>
    <lineage>
        <taxon>Eukaryota</taxon>
        <taxon>Fungi</taxon>
        <taxon>Dikarya</taxon>
        <taxon>Ascomycota</taxon>
        <taxon>Pezizomycotina</taxon>
        <taxon>Sordariomycetes</taxon>
        <taxon>Hypocreomycetidae</taxon>
        <taxon>Glomerellales</taxon>
        <taxon>Glomerellaceae</taxon>
        <taxon>Colletotrichum</taxon>
        <taxon>Colletotrichum acutatum species complex</taxon>
    </lineage>
</organism>
<sequence>MHASLKVRVMSHKRHTFEADLWRNCDDSATDTFQGLPVLSMSRPPTTQEVKVDAAILFSSGHRSVRSRCGGGRNALAIQVVLVLHLKISFSTHVSPMKPMALVTYDARGPVMPGGKEGQAGSAARRAREETRPVSALQRETVNVGGEKTSNPQCRPRSELVGLGMTGRLAARLAVAGNCETCESEATAHQPLLAQHWT</sequence>
<proteinExistence type="predicted"/>
<accession>A0A010RJU0</accession>
<evidence type="ECO:0000313" key="2">
    <source>
        <dbReference type="EMBL" id="EXF78144.1"/>
    </source>
</evidence>
<dbReference type="AlphaFoldDB" id="A0A010RJU0"/>
<dbReference type="HOGENOM" id="CLU_1378015_0_0_1"/>
<dbReference type="Proteomes" id="UP000020467">
    <property type="component" value="Unassembled WGS sequence"/>
</dbReference>
<comment type="caution">
    <text evidence="2">The sequence shown here is derived from an EMBL/GenBank/DDBJ whole genome shotgun (WGS) entry which is preliminary data.</text>
</comment>
<dbReference type="EMBL" id="JARH01000663">
    <property type="protein sequence ID" value="EXF78144.1"/>
    <property type="molecule type" value="Genomic_DNA"/>
</dbReference>
<dbReference type="KEGG" id="cfj:CFIO01_04489"/>
<reference evidence="2 3" key="1">
    <citation type="submission" date="2014-02" db="EMBL/GenBank/DDBJ databases">
        <title>The genome sequence of Colletotrichum fioriniae PJ7.</title>
        <authorList>
            <person name="Baroncelli R."/>
            <person name="Thon M.R."/>
        </authorList>
    </citation>
    <scope>NUCLEOTIDE SEQUENCE [LARGE SCALE GENOMIC DNA]</scope>
    <source>
        <strain evidence="2 3">PJ7</strain>
    </source>
</reference>
<evidence type="ECO:0000256" key="1">
    <source>
        <dbReference type="SAM" id="MobiDB-lite"/>
    </source>
</evidence>
<gene>
    <name evidence="2" type="ORF">CFIO01_04489</name>
</gene>
<keyword evidence="3" id="KW-1185">Reference proteome</keyword>
<dbReference type="OrthoDB" id="10423754at2759"/>
<protein>
    <submittedName>
        <fullName evidence="2">Uncharacterized protein</fullName>
    </submittedName>
</protein>
<evidence type="ECO:0000313" key="3">
    <source>
        <dbReference type="Proteomes" id="UP000020467"/>
    </source>
</evidence>